<accession>A0A6J4MAU2</accession>
<feature type="non-terminal residue" evidence="2">
    <location>
        <position position="169"/>
    </location>
</feature>
<proteinExistence type="predicted"/>
<name>A0A6J4MAU2_9BACT</name>
<dbReference type="AlphaFoldDB" id="A0A6J4MAU2"/>
<organism evidence="2">
    <name type="scientific">uncultured Gemmatimonadaceae bacterium</name>
    <dbReference type="NCBI Taxonomy" id="246130"/>
    <lineage>
        <taxon>Bacteria</taxon>
        <taxon>Pseudomonadati</taxon>
        <taxon>Gemmatimonadota</taxon>
        <taxon>Gemmatimonadia</taxon>
        <taxon>Gemmatimonadales</taxon>
        <taxon>Gemmatimonadaceae</taxon>
        <taxon>environmental samples</taxon>
    </lineage>
</organism>
<sequence>DSPRTVPAPRAAGPPPRPVVRRAHGGDRSRRGRRHVGGGPDLGRSADRACQPRRHRPRVRRVGARGHPVLRRRARPGRGLDDRGLGAECRGVPRPAGLPDPGGRAVHRAARDAHRADRAPALGRRRRSHRAVGRPRDGGGRPTLPEQLRLDLHHARRAGGRGDRLPRPA</sequence>
<evidence type="ECO:0000256" key="1">
    <source>
        <dbReference type="SAM" id="MobiDB-lite"/>
    </source>
</evidence>
<feature type="region of interest" description="Disordered" evidence="1">
    <location>
        <begin position="1"/>
        <end position="169"/>
    </location>
</feature>
<feature type="compositionally biased region" description="Basic and acidic residues" evidence="1">
    <location>
        <begin position="109"/>
        <end position="118"/>
    </location>
</feature>
<feature type="compositionally biased region" description="Basic residues" evidence="1">
    <location>
        <begin position="123"/>
        <end position="133"/>
    </location>
</feature>
<reference evidence="2" key="1">
    <citation type="submission" date="2020-02" db="EMBL/GenBank/DDBJ databases">
        <authorList>
            <person name="Meier V. D."/>
        </authorList>
    </citation>
    <scope>NUCLEOTIDE SEQUENCE</scope>
    <source>
        <strain evidence="2">AVDCRST_MAG11</strain>
    </source>
</reference>
<feature type="compositionally biased region" description="Low complexity" evidence="1">
    <location>
        <begin position="1"/>
        <end position="11"/>
    </location>
</feature>
<gene>
    <name evidence="2" type="ORF">AVDCRST_MAG11-3682</name>
</gene>
<feature type="compositionally biased region" description="Basic residues" evidence="1">
    <location>
        <begin position="51"/>
        <end position="76"/>
    </location>
</feature>
<feature type="compositionally biased region" description="Basic and acidic residues" evidence="1">
    <location>
        <begin position="160"/>
        <end position="169"/>
    </location>
</feature>
<protein>
    <submittedName>
        <fullName evidence="2">Secreted protein</fullName>
    </submittedName>
</protein>
<dbReference type="EMBL" id="CADCTU010000787">
    <property type="protein sequence ID" value="CAA9353815.1"/>
    <property type="molecule type" value="Genomic_DNA"/>
</dbReference>
<feature type="non-terminal residue" evidence="2">
    <location>
        <position position="1"/>
    </location>
</feature>
<evidence type="ECO:0000313" key="2">
    <source>
        <dbReference type="EMBL" id="CAA9353815.1"/>
    </source>
</evidence>